<dbReference type="EMBL" id="BPVZ01000037">
    <property type="protein sequence ID" value="GKV12888.1"/>
    <property type="molecule type" value="Genomic_DNA"/>
</dbReference>
<gene>
    <name evidence="1" type="ORF">SLEP1_g23975</name>
</gene>
<organism evidence="1 2">
    <name type="scientific">Rubroshorea leprosula</name>
    <dbReference type="NCBI Taxonomy" id="152421"/>
    <lineage>
        <taxon>Eukaryota</taxon>
        <taxon>Viridiplantae</taxon>
        <taxon>Streptophyta</taxon>
        <taxon>Embryophyta</taxon>
        <taxon>Tracheophyta</taxon>
        <taxon>Spermatophyta</taxon>
        <taxon>Magnoliopsida</taxon>
        <taxon>eudicotyledons</taxon>
        <taxon>Gunneridae</taxon>
        <taxon>Pentapetalae</taxon>
        <taxon>rosids</taxon>
        <taxon>malvids</taxon>
        <taxon>Malvales</taxon>
        <taxon>Dipterocarpaceae</taxon>
        <taxon>Rubroshorea</taxon>
    </lineage>
</organism>
<evidence type="ECO:0000313" key="1">
    <source>
        <dbReference type="EMBL" id="GKV12888.1"/>
    </source>
</evidence>
<dbReference type="Proteomes" id="UP001054252">
    <property type="component" value="Unassembled WGS sequence"/>
</dbReference>
<evidence type="ECO:0000313" key="2">
    <source>
        <dbReference type="Proteomes" id="UP001054252"/>
    </source>
</evidence>
<name>A0AAV5JNE9_9ROSI</name>
<sequence>MVLLDGYLKIKFLVNLLFKWPEFRFCFNLNGRKDLKNP</sequence>
<dbReference type="AlphaFoldDB" id="A0AAV5JNE9"/>
<reference evidence="1 2" key="1">
    <citation type="journal article" date="2021" name="Commun. Biol.">
        <title>The genome of Shorea leprosula (Dipterocarpaceae) highlights the ecological relevance of drought in aseasonal tropical rainforests.</title>
        <authorList>
            <person name="Ng K.K.S."/>
            <person name="Kobayashi M.J."/>
            <person name="Fawcett J.A."/>
            <person name="Hatakeyama M."/>
            <person name="Paape T."/>
            <person name="Ng C.H."/>
            <person name="Ang C.C."/>
            <person name="Tnah L.H."/>
            <person name="Lee C.T."/>
            <person name="Nishiyama T."/>
            <person name="Sese J."/>
            <person name="O'Brien M.J."/>
            <person name="Copetti D."/>
            <person name="Mohd Noor M.I."/>
            <person name="Ong R.C."/>
            <person name="Putra M."/>
            <person name="Sireger I.Z."/>
            <person name="Indrioko S."/>
            <person name="Kosugi Y."/>
            <person name="Izuno A."/>
            <person name="Isagi Y."/>
            <person name="Lee S.L."/>
            <person name="Shimizu K.K."/>
        </authorList>
    </citation>
    <scope>NUCLEOTIDE SEQUENCE [LARGE SCALE GENOMIC DNA]</scope>
    <source>
        <strain evidence="1">214</strain>
    </source>
</reference>
<protein>
    <submittedName>
        <fullName evidence="1">Uncharacterized protein</fullName>
    </submittedName>
</protein>
<keyword evidence="2" id="KW-1185">Reference proteome</keyword>
<proteinExistence type="predicted"/>
<comment type="caution">
    <text evidence="1">The sequence shown here is derived from an EMBL/GenBank/DDBJ whole genome shotgun (WGS) entry which is preliminary data.</text>
</comment>
<accession>A0AAV5JNE9</accession>